<dbReference type="NCBIfam" id="NF041859">
    <property type="entry name" value="silencer_MvaTU"/>
    <property type="match status" value="1"/>
</dbReference>
<reference evidence="2 3" key="1">
    <citation type="submission" date="2016-10" db="EMBL/GenBank/DDBJ databases">
        <title>Comparative genome analysis of multiple Pseudomonas spp. focuses on biocontrol and plant growth promoting traits.</title>
        <authorList>
            <person name="Tao X.-Y."/>
            <person name="Taylor C.G."/>
        </authorList>
    </citation>
    <scope>NUCLEOTIDE SEQUENCE [LARGE SCALE GENOMIC DNA]</scope>
    <source>
        <strain evidence="2 3">24D3</strain>
    </source>
</reference>
<dbReference type="Pfam" id="PF22055">
    <property type="entry name" value="MvaT_DBD"/>
    <property type="match status" value="1"/>
</dbReference>
<dbReference type="EMBL" id="MOBU01000006">
    <property type="protein sequence ID" value="RON69399.1"/>
    <property type="molecule type" value="Genomic_DNA"/>
</dbReference>
<proteinExistence type="predicted"/>
<evidence type="ECO:0000259" key="1">
    <source>
        <dbReference type="Pfam" id="PF22055"/>
    </source>
</evidence>
<dbReference type="InterPro" id="IPR035616">
    <property type="entry name" value="MvaT_DBD"/>
</dbReference>
<organism evidence="2 3">
    <name type="scientific">Pseudomonas fluorescens</name>
    <dbReference type="NCBI Taxonomy" id="294"/>
    <lineage>
        <taxon>Bacteria</taxon>
        <taxon>Pseudomonadati</taxon>
        <taxon>Pseudomonadota</taxon>
        <taxon>Gammaproteobacteria</taxon>
        <taxon>Pseudomonadales</taxon>
        <taxon>Pseudomonadaceae</taxon>
        <taxon>Pseudomonas</taxon>
    </lineage>
</organism>
<sequence length="127" mass="14412">MTAILDYISHIEQIEKLENSSALEKDMRFYQELVALKAQYNYTAADVLRLLKPATSVAAPSLVDELFEVLLSEDKLASVANSTAKTLRRYRNPHTGEVVETRGSNHSRLKEWKKEYGADALAAWREL</sequence>
<evidence type="ECO:0000313" key="2">
    <source>
        <dbReference type="EMBL" id="RON69399.1"/>
    </source>
</evidence>
<gene>
    <name evidence="2" type="ORF">BK671_08165</name>
</gene>
<comment type="caution">
    <text evidence="2">The sequence shown here is derived from an EMBL/GenBank/DDBJ whole genome shotgun (WGS) entry which is preliminary data.</text>
</comment>
<protein>
    <recommendedName>
        <fullName evidence="1">MvaT DNA-binding domain-containing protein</fullName>
    </recommendedName>
</protein>
<dbReference type="AlphaFoldDB" id="A0A423LM48"/>
<dbReference type="RefSeq" id="WP_123531485.1">
    <property type="nucleotide sequence ID" value="NZ_MOBU01000006.1"/>
</dbReference>
<dbReference type="Proteomes" id="UP000285757">
    <property type="component" value="Unassembled WGS sequence"/>
</dbReference>
<feature type="domain" description="MvaT DNA-binding" evidence="1">
    <location>
        <begin position="89"/>
        <end position="124"/>
    </location>
</feature>
<dbReference type="CDD" id="cd16170">
    <property type="entry name" value="MvaT_DBD"/>
    <property type="match status" value="1"/>
</dbReference>
<accession>A0A423LM48</accession>
<evidence type="ECO:0000313" key="3">
    <source>
        <dbReference type="Proteomes" id="UP000285757"/>
    </source>
</evidence>
<name>A0A423LM48_PSEFL</name>